<protein>
    <submittedName>
        <fullName evidence="1">Uncharacterized protein</fullName>
    </submittedName>
</protein>
<name>A0ACC2SEI3_9FUNG</name>
<evidence type="ECO:0000313" key="2">
    <source>
        <dbReference type="Proteomes" id="UP001165960"/>
    </source>
</evidence>
<keyword evidence="2" id="KW-1185">Reference proteome</keyword>
<dbReference type="Proteomes" id="UP001165960">
    <property type="component" value="Unassembled WGS sequence"/>
</dbReference>
<reference evidence="1" key="1">
    <citation type="submission" date="2022-04" db="EMBL/GenBank/DDBJ databases">
        <title>Genome of the entomopathogenic fungus Entomophthora muscae.</title>
        <authorList>
            <person name="Elya C."/>
            <person name="Lovett B.R."/>
            <person name="Lee E."/>
            <person name="Macias A.M."/>
            <person name="Hajek A.E."/>
            <person name="De Bivort B.L."/>
            <person name="Kasson M.T."/>
            <person name="De Fine Licht H.H."/>
            <person name="Stajich J.E."/>
        </authorList>
    </citation>
    <scope>NUCLEOTIDE SEQUENCE</scope>
    <source>
        <strain evidence="1">Berkeley</strain>
    </source>
</reference>
<accession>A0ACC2SEI3</accession>
<dbReference type="EMBL" id="QTSX02005138">
    <property type="protein sequence ID" value="KAJ9060754.1"/>
    <property type="molecule type" value="Genomic_DNA"/>
</dbReference>
<organism evidence="1 2">
    <name type="scientific">Entomophthora muscae</name>
    <dbReference type="NCBI Taxonomy" id="34485"/>
    <lineage>
        <taxon>Eukaryota</taxon>
        <taxon>Fungi</taxon>
        <taxon>Fungi incertae sedis</taxon>
        <taxon>Zoopagomycota</taxon>
        <taxon>Entomophthoromycotina</taxon>
        <taxon>Entomophthoromycetes</taxon>
        <taxon>Entomophthorales</taxon>
        <taxon>Entomophthoraceae</taxon>
        <taxon>Entomophthora</taxon>
    </lineage>
</organism>
<comment type="caution">
    <text evidence="1">The sequence shown here is derived from an EMBL/GenBank/DDBJ whole genome shotgun (WGS) entry which is preliminary data.</text>
</comment>
<proteinExistence type="predicted"/>
<evidence type="ECO:0000313" key="1">
    <source>
        <dbReference type="EMBL" id="KAJ9060754.1"/>
    </source>
</evidence>
<sequence>MQGYTGSLNGEASVYGHSQPAGPSTSTTQECVLSPASSSMALFAHHAQAAANQNPLSVMASGTSHLSHGVTQRAQNPKTANQMASTSSQDGHIPPPANQPARCRRKLITLDIVLKMVEKRGKLMSLCQGSNLRGFLRTCGWTARGPGRESPPQDWG</sequence>
<gene>
    <name evidence="1" type="ORF">DSO57_1027473</name>
</gene>